<protein>
    <submittedName>
        <fullName evidence="3">Serine/threonine-protein phosphatase 2A 55 kDa regulatory subunit B delta isoform</fullName>
    </submittedName>
</protein>
<evidence type="ECO:0000313" key="3">
    <source>
        <dbReference type="EMBL" id="KAF9761941.1"/>
    </source>
</evidence>
<dbReference type="GO" id="GO:0019888">
    <property type="term" value="F:protein phosphatase regulator activity"/>
    <property type="evidence" value="ECO:0007669"/>
    <property type="project" value="InterPro"/>
</dbReference>
<name>A0A9P6GWU4_9MICR</name>
<dbReference type="SUPFAM" id="SSF50978">
    <property type="entry name" value="WD40 repeat-like"/>
    <property type="match status" value="1"/>
</dbReference>
<evidence type="ECO:0000256" key="1">
    <source>
        <dbReference type="ARBA" id="ARBA00022574"/>
    </source>
</evidence>
<dbReference type="GO" id="GO:0000159">
    <property type="term" value="C:protein phosphatase type 2A complex"/>
    <property type="evidence" value="ECO:0007669"/>
    <property type="project" value="InterPro"/>
</dbReference>
<keyword evidence="2" id="KW-0677">Repeat</keyword>
<gene>
    <name evidence="3" type="primary">PPP2R2D</name>
    <name evidence="3" type="ORF">NGRA_2318</name>
</gene>
<reference evidence="3 4" key="1">
    <citation type="journal article" date="2020" name="Genome Biol. Evol.">
        <title>Comparative genomics of strictly vertically transmitted, feminizing microsporidia endosymbionts of amphipod crustaceans.</title>
        <authorList>
            <person name="Cormier A."/>
            <person name="Chebbi M.A."/>
            <person name="Giraud I."/>
            <person name="Wattier R."/>
            <person name="Teixeira M."/>
            <person name="Gilbert C."/>
            <person name="Rigaud T."/>
            <person name="Cordaux R."/>
        </authorList>
    </citation>
    <scope>NUCLEOTIDE SEQUENCE [LARGE SCALE GENOMIC DNA]</scope>
    <source>
        <strain evidence="3 4">Ou3-Ou53</strain>
    </source>
</reference>
<evidence type="ECO:0000256" key="2">
    <source>
        <dbReference type="ARBA" id="ARBA00022737"/>
    </source>
</evidence>
<dbReference type="InterPro" id="IPR000009">
    <property type="entry name" value="PP2A_PR55"/>
</dbReference>
<keyword evidence="4" id="KW-1185">Reference proteome</keyword>
<evidence type="ECO:0000313" key="4">
    <source>
        <dbReference type="Proteomes" id="UP000740883"/>
    </source>
</evidence>
<dbReference type="InterPro" id="IPR036322">
    <property type="entry name" value="WD40_repeat_dom_sf"/>
</dbReference>
<dbReference type="OrthoDB" id="6274823at2759"/>
<sequence>MWKKKNKWDLGQSGSTDKDSICSMAFKEHLYIGKEDGTVLAYSEDLLYSFKAYDLKFDYLESCDVLERITSIERLNTGGVAHNLIVANERNIKIIEMRNSEGTKNTTQGILSNVYTSTVLKEFNNVHSYMINSLSLSRDCQFFISSDYLVVNLWRPERLDVGYTLLDIRPKRGDELVYVINVAKFSSHDSNIFGYSTTAGDVIINDIRLSSKSETVQSINCKDIASHDGALKSISDISFVDTNHICTRNLNSVSLFDLRNTKTEVYKVDICEKMFKTPDVYDTEAVYEKFKLCNNDKHIFTGDFEGRVYAIDIKDGRRDIIDLENENIEELVEKTKLVACKNDGFFCAHGDSVYEYSYEG</sequence>
<dbReference type="InterPro" id="IPR015943">
    <property type="entry name" value="WD40/YVTN_repeat-like_dom_sf"/>
</dbReference>
<dbReference type="Gene3D" id="2.130.10.10">
    <property type="entry name" value="YVTN repeat-like/Quinoprotein amine dehydrogenase"/>
    <property type="match status" value="1"/>
</dbReference>
<organism evidence="3 4">
    <name type="scientific">Nosema granulosis</name>
    <dbReference type="NCBI Taxonomy" id="83296"/>
    <lineage>
        <taxon>Eukaryota</taxon>
        <taxon>Fungi</taxon>
        <taxon>Fungi incertae sedis</taxon>
        <taxon>Microsporidia</taxon>
        <taxon>Nosematidae</taxon>
        <taxon>Nosema</taxon>
    </lineage>
</organism>
<dbReference type="Proteomes" id="UP000740883">
    <property type="component" value="Unassembled WGS sequence"/>
</dbReference>
<dbReference type="PIRSF" id="PIRSF037309">
    <property type="entry name" value="PP2A_PR55"/>
    <property type="match status" value="1"/>
</dbReference>
<accession>A0A9P6GWU4</accession>
<dbReference type="EMBL" id="SBJO01000237">
    <property type="protein sequence ID" value="KAF9761941.1"/>
    <property type="molecule type" value="Genomic_DNA"/>
</dbReference>
<comment type="caution">
    <text evidence="3">The sequence shown here is derived from an EMBL/GenBank/DDBJ whole genome shotgun (WGS) entry which is preliminary data.</text>
</comment>
<keyword evidence="1" id="KW-0853">WD repeat</keyword>
<dbReference type="PANTHER" id="PTHR11871">
    <property type="entry name" value="PROTEIN PHOSPHATASE PP2A REGULATORY SUBUNIT B"/>
    <property type="match status" value="1"/>
</dbReference>
<dbReference type="AlphaFoldDB" id="A0A9P6GWU4"/>
<proteinExistence type="predicted"/>